<dbReference type="Gene3D" id="4.10.60.10">
    <property type="entry name" value="Zinc finger, CCHC-type"/>
    <property type="match status" value="1"/>
</dbReference>
<dbReference type="SMART" id="SM00343">
    <property type="entry name" value="ZnF_C2HC"/>
    <property type="match status" value="1"/>
</dbReference>
<evidence type="ECO:0000313" key="6">
    <source>
        <dbReference type="Proteomes" id="UP000765509"/>
    </source>
</evidence>
<sequence>MKAQPQSHAFDDPYLKEGIKPDSLLVNKARSPSQYQDGDNMPHSDMGAFKKLPQASKVPSIQYYCITARLNTAFKGHASIWYTEIKEIHGRRSWPWWESQIIQKNSTGTWIWKKTMSFENYKYSVEKDTYEWCLRKSKRLNGIDPQMNIQMRNQKLLTQITGELEKKVKCRCNQSCTLDDIANTLEDLWKRTNMGKYSQFKSSTFKDKQSFRVSSKDKPKGKNAELTKNKNTCHNCGSTDHYANNCPKAKKKVYSIEQVPQEESPVEDSESDSMGDSIREQSENFQEQREEFLVEYQVETQLEIQEMQLEAGMPQDTSNKNLGKHTQHAQKVLVTPTKVLEYMHGTATKMTFCI</sequence>
<dbReference type="PROSITE" id="PS50158">
    <property type="entry name" value="ZF_CCHC"/>
    <property type="match status" value="1"/>
</dbReference>
<protein>
    <recommendedName>
        <fullName evidence="4">CCHC-type domain-containing protein</fullName>
    </recommendedName>
</protein>
<comment type="caution">
    <text evidence="5">The sequence shown here is derived from an EMBL/GenBank/DDBJ whole genome shotgun (WGS) entry which is preliminary data.</text>
</comment>
<evidence type="ECO:0000256" key="3">
    <source>
        <dbReference type="SAM" id="MobiDB-lite"/>
    </source>
</evidence>
<dbReference type="AlphaFoldDB" id="A0A9Q3CTW0"/>
<dbReference type="Proteomes" id="UP000765509">
    <property type="component" value="Unassembled WGS sequence"/>
</dbReference>
<keyword evidence="1" id="KW-0507">mRNA processing</keyword>
<feature type="domain" description="CCHC-type" evidence="4">
    <location>
        <begin position="233"/>
        <end position="248"/>
    </location>
</feature>
<name>A0A9Q3CTW0_9BASI</name>
<dbReference type="InterPro" id="IPR036875">
    <property type="entry name" value="Znf_CCHC_sf"/>
</dbReference>
<dbReference type="GO" id="GO:0008270">
    <property type="term" value="F:zinc ion binding"/>
    <property type="evidence" value="ECO:0007669"/>
    <property type="project" value="UniProtKB-KW"/>
</dbReference>
<accession>A0A9Q3CTW0</accession>
<organism evidence="5 6">
    <name type="scientific">Austropuccinia psidii MF-1</name>
    <dbReference type="NCBI Taxonomy" id="1389203"/>
    <lineage>
        <taxon>Eukaryota</taxon>
        <taxon>Fungi</taxon>
        <taxon>Dikarya</taxon>
        <taxon>Basidiomycota</taxon>
        <taxon>Pucciniomycotina</taxon>
        <taxon>Pucciniomycetes</taxon>
        <taxon>Pucciniales</taxon>
        <taxon>Sphaerophragmiaceae</taxon>
        <taxon>Austropuccinia</taxon>
    </lineage>
</organism>
<keyword evidence="2" id="KW-0862">Zinc</keyword>
<gene>
    <name evidence="5" type="ORF">O181_029618</name>
</gene>
<dbReference type="GO" id="GO:0006397">
    <property type="term" value="P:mRNA processing"/>
    <property type="evidence" value="ECO:0007669"/>
    <property type="project" value="UniProtKB-KW"/>
</dbReference>
<dbReference type="EMBL" id="AVOT02010312">
    <property type="protein sequence ID" value="MBW0489903.1"/>
    <property type="molecule type" value="Genomic_DNA"/>
</dbReference>
<dbReference type="GO" id="GO:0003676">
    <property type="term" value="F:nucleic acid binding"/>
    <property type="evidence" value="ECO:0007669"/>
    <property type="project" value="InterPro"/>
</dbReference>
<dbReference type="InterPro" id="IPR001878">
    <property type="entry name" value="Znf_CCHC"/>
</dbReference>
<feature type="compositionally biased region" description="Acidic residues" evidence="3">
    <location>
        <begin position="264"/>
        <end position="273"/>
    </location>
</feature>
<evidence type="ECO:0000313" key="5">
    <source>
        <dbReference type="EMBL" id="MBW0489903.1"/>
    </source>
</evidence>
<dbReference type="OrthoDB" id="2514797at2759"/>
<keyword evidence="2" id="KW-0863">Zinc-finger</keyword>
<evidence type="ECO:0000256" key="1">
    <source>
        <dbReference type="ARBA" id="ARBA00022664"/>
    </source>
</evidence>
<dbReference type="Pfam" id="PF00098">
    <property type="entry name" value="zf-CCHC"/>
    <property type="match status" value="1"/>
</dbReference>
<evidence type="ECO:0000259" key="4">
    <source>
        <dbReference type="PROSITE" id="PS50158"/>
    </source>
</evidence>
<proteinExistence type="predicted"/>
<evidence type="ECO:0000256" key="2">
    <source>
        <dbReference type="PROSITE-ProRule" id="PRU00047"/>
    </source>
</evidence>
<reference evidence="5" key="1">
    <citation type="submission" date="2021-03" db="EMBL/GenBank/DDBJ databases">
        <title>Draft genome sequence of rust myrtle Austropuccinia psidii MF-1, a brazilian biotype.</title>
        <authorList>
            <person name="Quecine M.C."/>
            <person name="Pachon D.M.R."/>
            <person name="Bonatelli M.L."/>
            <person name="Correr F.H."/>
            <person name="Franceschini L.M."/>
            <person name="Leite T.F."/>
            <person name="Margarido G.R.A."/>
            <person name="Almeida C.A."/>
            <person name="Ferrarezi J.A."/>
            <person name="Labate C.A."/>
        </authorList>
    </citation>
    <scope>NUCLEOTIDE SEQUENCE</scope>
    <source>
        <strain evidence="5">MF-1</strain>
    </source>
</reference>
<dbReference type="SUPFAM" id="SSF57756">
    <property type="entry name" value="Retrovirus zinc finger-like domains"/>
    <property type="match status" value="1"/>
</dbReference>
<keyword evidence="6" id="KW-1185">Reference proteome</keyword>
<feature type="region of interest" description="Disordered" evidence="3">
    <location>
        <begin position="258"/>
        <end position="277"/>
    </location>
</feature>
<keyword evidence="2" id="KW-0479">Metal-binding</keyword>